<proteinExistence type="predicted"/>
<dbReference type="Proteomes" id="UP000595437">
    <property type="component" value="Chromosome 8"/>
</dbReference>
<dbReference type="Gene3D" id="3.30.420.10">
    <property type="entry name" value="Ribonuclease H-like superfamily/Ribonuclease H"/>
    <property type="match status" value="1"/>
</dbReference>
<sequence>MVLGVVTFDGKKIPLFLNKAWEKIEQNAYYKVLRYTILPWLKANYPEGDYVWTQDGASPHTASKCQEFCAINMANFWSMEMWPASSQILTLWTACVGHFRVRDEQNSNPNVDSLNTAIVAE</sequence>
<reference evidence="2" key="1">
    <citation type="submission" date="2021-01" db="EMBL/GenBank/DDBJ databases">
        <title>Caligus Genome Assembly.</title>
        <authorList>
            <person name="Gallardo-Escarate C."/>
        </authorList>
    </citation>
    <scope>NUCLEOTIDE SEQUENCE [LARGE SCALE GENOMIC DNA]</scope>
</reference>
<evidence type="ECO:0000313" key="1">
    <source>
        <dbReference type="EMBL" id="QQP51801.1"/>
    </source>
</evidence>
<dbReference type="InterPro" id="IPR036397">
    <property type="entry name" value="RNaseH_sf"/>
</dbReference>
<accession>A0A7T8HKN0</accession>
<evidence type="ECO:0000313" key="2">
    <source>
        <dbReference type="Proteomes" id="UP000595437"/>
    </source>
</evidence>
<dbReference type="GO" id="GO:0003676">
    <property type="term" value="F:nucleic acid binding"/>
    <property type="evidence" value="ECO:0007669"/>
    <property type="project" value="InterPro"/>
</dbReference>
<dbReference type="EMBL" id="CP045897">
    <property type="protein sequence ID" value="QQP51801.1"/>
    <property type="molecule type" value="Genomic_DNA"/>
</dbReference>
<dbReference type="AlphaFoldDB" id="A0A7T8HKN0"/>
<organism evidence="1 2">
    <name type="scientific">Caligus rogercresseyi</name>
    <name type="common">Sea louse</name>
    <dbReference type="NCBI Taxonomy" id="217165"/>
    <lineage>
        <taxon>Eukaryota</taxon>
        <taxon>Metazoa</taxon>
        <taxon>Ecdysozoa</taxon>
        <taxon>Arthropoda</taxon>
        <taxon>Crustacea</taxon>
        <taxon>Multicrustacea</taxon>
        <taxon>Hexanauplia</taxon>
        <taxon>Copepoda</taxon>
        <taxon>Siphonostomatoida</taxon>
        <taxon>Caligidae</taxon>
        <taxon>Caligus</taxon>
    </lineage>
</organism>
<protein>
    <submittedName>
        <fullName evidence="1">Uncharacterized protein</fullName>
    </submittedName>
</protein>
<name>A0A7T8HKN0_CALRO</name>
<gene>
    <name evidence="1" type="ORF">FKW44_013254</name>
</gene>
<keyword evidence="2" id="KW-1185">Reference proteome</keyword>